<sequence length="56" mass="6337">MWFERRKCVHIWLSSSFVNGLIVFSSDMKTTTSTACNSISRAVGLRSYIHRGLTNA</sequence>
<evidence type="ECO:0000256" key="1">
    <source>
        <dbReference type="SAM" id="SignalP"/>
    </source>
</evidence>
<keyword evidence="1" id="KW-0732">Signal</keyword>
<organism evidence="2 3">
    <name type="scientific">Ceratodon purpureus</name>
    <name type="common">Fire moss</name>
    <name type="synonym">Dicranum purpureum</name>
    <dbReference type="NCBI Taxonomy" id="3225"/>
    <lineage>
        <taxon>Eukaryota</taxon>
        <taxon>Viridiplantae</taxon>
        <taxon>Streptophyta</taxon>
        <taxon>Embryophyta</taxon>
        <taxon>Bryophyta</taxon>
        <taxon>Bryophytina</taxon>
        <taxon>Bryopsida</taxon>
        <taxon>Dicranidae</taxon>
        <taxon>Pseudoditrichales</taxon>
        <taxon>Ditrichaceae</taxon>
        <taxon>Ceratodon</taxon>
    </lineage>
</organism>
<dbReference type="EMBL" id="CM026428">
    <property type="protein sequence ID" value="KAG0566576.1"/>
    <property type="molecule type" value="Genomic_DNA"/>
</dbReference>
<gene>
    <name evidence="2" type="ORF">KC19_7G074000</name>
</gene>
<reference evidence="2" key="1">
    <citation type="submission" date="2020-06" db="EMBL/GenBank/DDBJ databases">
        <title>WGS assembly of Ceratodon purpureus strain R40.</title>
        <authorList>
            <person name="Carey S.B."/>
            <person name="Jenkins J."/>
            <person name="Shu S."/>
            <person name="Lovell J.T."/>
            <person name="Sreedasyam A."/>
            <person name="Maumus F."/>
            <person name="Tiley G.P."/>
            <person name="Fernandez-Pozo N."/>
            <person name="Barry K."/>
            <person name="Chen C."/>
            <person name="Wang M."/>
            <person name="Lipzen A."/>
            <person name="Daum C."/>
            <person name="Saski C.A."/>
            <person name="Payton A.C."/>
            <person name="Mcbreen J.C."/>
            <person name="Conrad R.E."/>
            <person name="Kollar L.M."/>
            <person name="Olsson S."/>
            <person name="Huttunen S."/>
            <person name="Landis J.B."/>
            <person name="Wickett N.J."/>
            <person name="Johnson M.G."/>
            <person name="Rensing S.A."/>
            <person name="Grimwood J."/>
            <person name="Schmutz J."/>
            <person name="Mcdaniel S.F."/>
        </authorList>
    </citation>
    <scope>NUCLEOTIDE SEQUENCE</scope>
    <source>
        <strain evidence="2">R40</strain>
    </source>
</reference>
<evidence type="ECO:0000313" key="3">
    <source>
        <dbReference type="Proteomes" id="UP000822688"/>
    </source>
</evidence>
<feature type="signal peptide" evidence="1">
    <location>
        <begin position="1"/>
        <end position="20"/>
    </location>
</feature>
<dbReference type="Proteomes" id="UP000822688">
    <property type="component" value="Chromosome 7"/>
</dbReference>
<evidence type="ECO:0000313" key="2">
    <source>
        <dbReference type="EMBL" id="KAG0566576.1"/>
    </source>
</evidence>
<accession>A0A8T0H3U4</accession>
<feature type="chain" id="PRO_5035752404" evidence="1">
    <location>
        <begin position="21"/>
        <end position="56"/>
    </location>
</feature>
<dbReference type="AlphaFoldDB" id="A0A8T0H3U4"/>
<keyword evidence="3" id="KW-1185">Reference proteome</keyword>
<proteinExistence type="predicted"/>
<name>A0A8T0H3U4_CERPU</name>
<protein>
    <submittedName>
        <fullName evidence="2">Uncharacterized protein</fullName>
    </submittedName>
</protein>
<comment type="caution">
    <text evidence="2">The sequence shown here is derived from an EMBL/GenBank/DDBJ whole genome shotgun (WGS) entry which is preliminary data.</text>
</comment>